<comment type="caution">
    <text evidence="3">The sequence shown here is derived from an EMBL/GenBank/DDBJ whole genome shotgun (WGS) entry which is preliminary data.</text>
</comment>
<name>A0AAV1ZDY7_9ARAC</name>
<keyword evidence="2" id="KW-1133">Transmembrane helix</keyword>
<feature type="compositionally biased region" description="Basic residues" evidence="1">
    <location>
        <begin position="302"/>
        <end position="311"/>
    </location>
</feature>
<gene>
    <name evidence="3" type="ORF">LARSCL_LOCUS5012</name>
</gene>
<feature type="region of interest" description="Disordered" evidence="1">
    <location>
        <begin position="278"/>
        <end position="361"/>
    </location>
</feature>
<feature type="compositionally biased region" description="Polar residues" evidence="1">
    <location>
        <begin position="597"/>
        <end position="613"/>
    </location>
</feature>
<feature type="region of interest" description="Disordered" evidence="1">
    <location>
        <begin position="396"/>
        <end position="643"/>
    </location>
</feature>
<feature type="compositionally biased region" description="Polar residues" evidence="1">
    <location>
        <begin position="343"/>
        <end position="355"/>
    </location>
</feature>
<keyword evidence="2" id="KW-0812">Transmembrane</keyword>
<evidence type="ECO:0000256" key="2">
    <source>
        <dbReference type="SAM" id="Phobius"/>
    </source>
</evidence>
<keyword evidence="4" id="KW-1185">Reference proteome</keyword>
<feature type="compositionally biased region" description="Basic residues" evidence="1">
    <location>
        <begin position="619"/>
        <end position="629"/>
    </location>
</feature>
<evidence type="ECO:0000313" key="3">
    <source>
        <dbReference type="EMBL" id="CAL1269931.1"/>
    </source>
</evidence>
<feature type="compositionally biased region" description="Pro residues" evidence="1">
    <location>
        <begin position="461"/>
        <end position="483"/>
    </location>
</feature>
<feature type="compositionally biased region" description="Polar residues" evidence="1">
    <location>
        <begin position="539"/>
        <end position="573"/>
    </location>
</feature>
<dbReference type="EMBL" id="CAXIEN010000045">
    <property type="protein sequence ID" value="CAL1269931.1"/>
    <property type="molecule type" value="Genomic_DNA"/>
</dbReference>
<feature type="non-terminal residue" evidence="3">
    <location>
        <position position="1"/>
    </location>
</feature>
<dbReference type="AlphaFoldDB" id="A0AAV1ZDY7"/>
<feature type="compositionally biased region" description="Polar residues" evidence="1">
    <location>
        <begin position="396"/>
        <end position="439"/>
    </location>
</feature>
<accession>A0AAV1ZDY7</accession>
<feature type="compositionally biased region" description="Pro residues" evidence="1">
    <location>
        <begin position="529"/>
        <end position="538"/>
    </location>
</feature>
<organism evidence="3 4">
    <name type="scientific">Larinioides sclopetarius</name>
    <dbReference type="NCBI Taxonomy" id="280406"/>
    <lineage>
        <taxon>Eukaryota</taxon>
        <taxon>Metazoa</taxon>
        <taxon>Ecdysozoa</taxon>
        <taxon>Arthropoda</taxon>
        <taxon>Chelicerata</taxon>
        <taxon>Arachnida</taxon>
        <taxon>Araneae</taxon>
        <taxon>Araneomorphae</taxon>
        <taxon>Entelegynae</taxon>
        <taxon>Araneoidea</taxon>
        <taxon>Araneidae</taxon>
        <taxon>Larinioides</taxon>
    </lineage>
</organism>
<feature type="transmembrane region" description="Helical" evidence="2">
    <location>
        <begin position="89"/>
        <end position="111"/>
    </location>
</feature>
<keyword evidence="2" id="KW-0472">Membrane</keyword>
<dbReference type="Proteomes" id="UP001497382">
    <property type="component" value="Unassembled WGS sequence"/>
</dbReference>
<protein>
    <submittedName>
        <fullName evidence="3">Uncharacterized protein</fullName>
    </submittedName>
</protein>
<feature type="compositionally biased region" description="Polar residues" evidence="1">
    <location>
        <begin position="517"/>
        <end position="526"/>
    </location>
</feature>
<evidence type="ECO:0000313" key="4">
    <source>
        <dbReference type="Proteomes" id="UP001497382"/>
    </source>
</evidence>
<sequence length="731" mass="79324">GVESKSKHNKTTAVFQKRGIYESNEKELERLGFWCPMRNSRSSGPPSTLSGSSSGRGLVAGSRISRVPPPSVFVPGDQDKGSSKSRTKVIVILGIALPVLACIIGVAAWAVTTDVLRINPRPHDNPYNRYGHQGKTRIDSFQNRNDQDIDVFQLNSISSKISTVPSVILKVVTQKIEPKTTSSPTQTFVESAAAKNTSENPKVSDIISRLISDMPIPKNPKNFVIFAPVADDPKDMPKGRRFDGKVVFHDGDDLMAEESVLSEEFSQEIPDQNVAFTRRRKSSRENSAYLLATANPPDKKSMRMRGNRKPHTVYDNGETDHHSKSSKRHHQNEQIASTLKAKSISNRKGGTTQPISIDKTDNNDFRYHEQLGAGQHPVYHDARPQHEQSNFNKIAGNSQSHYTSQNQANSVQTPSSNLNPNKGSNSFRNAPQNSLPSNMQQQHQQKVSHGQRMPSQSQSLPGPPPGRQLFHKPPPVLNQPPLPLVTQNSPASFGQHLPQHNRPQSQDYGPPPPPQVNPSFHHSSGQPPVYHPPPPPPSQTLHGNQNPLQPTFTNNNLQHSASSFQSDMASNGPQYFAPPPQTFHTKTSYDRPPHKGSSGSSLASYERVAQSTVDSKDGQHHHHHHHHHHEPAAANSDPIGDVNLSDVPRTNDADRLGSIGIGLGPPPRGITVQIGGGGGGGGGSLGGLLPLGALGVAKNIVTSLLPRPSLGLNSKLYFGLEVGRGGMGLLG</sequence>
<proteinExistence type="predicted"/>
<feature type="compositionally biased region" description="Low complexity" evidence="1">
    <location>
        <begin position="40"/>
        <end position="62"/>
    </location>
</feature>
<evidence type="ECO:0000256" key="1">
    <source>
        <dbReference type="SAM" id="MobiDB-lite"/>
    </source>
</evidence>
<feature type="region of interest" description="Disordered" evidence="1">
    <location>
        <begin position="39"/>
        <end position="82"/>
    </location>
</feature>
<reference evidence="3 4" key="1">
    <citation type="submission" date="2024-04" db="EMBL/GenBank/DDBJ databases">
        <authorList>
            <person name="Rising A."/>
            <person name="Reimegard J."/>
            <person name="Sonavane S."/>
            <person name="Akerstrom W."/>
            <person name="Nylinder S."/>
            <person name="Hedman E."/>
            <person name="Kallberg Y."/>
        </authorList>
    </citation>
    <scope>NUCLEOTIDE SEQUENCE [LARGE SCALE GENOMIC DNA]</scope>
</reference>